<dbReference type="HOGENOM" id="CLU_038371_0_4_7"/>
<gene>
    <name evidence="3" type="ordered locus">HMU06540</name>
</gene>
<dbReference type="STRING" id="679897.HMU06540"/>
<reference evidence="3 4" key="1">
    <citation type="journal article" date="2010" name="BMC Genomics">
        <title>Comparative genomics and proteomics of Helicobacter mustelae, an ulcerogenic and carcinogenic gastric pathogen.</title>
        <authorList>
            <person name="O'Toole P.W."/>
            <person name="Snelling W.J."/>
            <person name="Canchaya C."/>
            <person name="Forde B.M."/>
            <person name="Hardie K.R."/>
            <person name="Josenhans C."/>
            <person name="Graham R.L.J."/>
            <person name="McMullan G."/>
            <person name="Parkhill J."/>
            <person name="Belda E."/>
            <person name="Bentley S.D."/>
        </authorList>
    </citation>
    <scope>NUCLEOTIDE SEQUENCE [LARGE SCALE GENOMIC DNA]</scope>
    <source>
        <strain evidence="4">ATCC 43772 / LMG 18044 / NCTC 12198 / 12198</strain>
    </source>
</reference>
<protein>
    <submittedName>
        <fullName evidence="3">Putative ADP-heptose:LPS heptosyltransferase</fullName>
    </submittedName>
</protein>
<dbReference type="GO" id="GO:0008713">
    <property type="term" value="F:ADP-heptose-lipopolysaccharide heptosyltransferase activity"/>
    <property type="evidence" value="ECO:0007669"/>
    <property type="project" value="TreeGrafter"/>
</dbReference>
<keyword evidence="1" id="KW-0328">Glycosyltransferase</keyword>
<keyword evidence="2 3" id="KW-0808">Transferase</keyword>
<dbReference type="eggNOG" id="COG0859">
    <property type="taxonomic scope" value="Bacteria"/>
</dbReference>
<dbReference type="GO" id="GO:0005829">
    <property type="term" value="C:cytosol"/>
    <property type="evidence" value="ECO:0007669"/>
    <property type="project" value="TreeGrafter"/>
</dbReference>
<dbReference type="PANTHER" id="PTHR30160">
    <property type="entry name" value="TETRAACYLDISACCHARIDE 4'-KINASE-RELATED"/>
    <property type="match status" value="1"/>
</dbReference>
<dbReference type="InterPro" id="IPR051199">
    <property type="entry name" value="LPS_LOS_Heptosyltrfase"/>
</dbReference>
<dbReference type="EMBL" id="FN555004">
    <property type="protein sequence ID" value="CBG39912.1"/>
    <property type="molecule type" value="Genomic_DNA"/>
</dbReference>
<dbReference type="CAZy" id="GT9">
    <property type="family name" value="Glycosyltransferase Family 9"/>
</dbReference>
<organism evidence="3 4">
    <name type="scientific">Helicobacter mustelae (strain ATCC 43772 / CCUG 25715 / CIP 103759 / LMG 18044 / NCTC 12198 / R85-136P)</name>
    <name type="common">Campylobacter mustelae</name>
    <dbReference type="NCBI Taxonomy" id="679897"/>
    <lineage>
        <taxon>Bacteria</taxon>
        <taxon>Pseudomonadati</taxon>
        <taxon>Campylobacterota</taxon>
        <taxon>Epsilonproteobacteria</taxon>
        <taxon>Campylobacterales</taxon>
        <taxon>Helicobacteraceae</taxon>
        <taxon>Helicobacter</taxon>
    </lineage>
</organism>
<keyword evidence="4" id="KW-1185">Reference proteome</keyword>
<evidence type="ECO:0000313" key="3">
    <source>
        <dbReference type="EMBL" id="CBG39912.1"/>
    </source>
</evidence>
<dbReference type="KEGG" id="hms:HMU06540"/>
<dbReference type="PANTHER" id="PTHR30160:SF1">
    <property type="entry name" value="LIPOPOLYSACCHARIDE 1,2-N-ACETYLGLUCOSAMINETRANSFERASE-RELATED"/>
    <property type="match status" value="1"/>
</dbReference>
<dbReference type="InterPro" id="IPR002201">
    <property type="entry name" value="Glyco_trans_9"/>
</dbReference>
<evidence type="ECO:0000256" key="2">
    <source>
        <dbReference type="ARBA" id="ARBA00022679"/>
    </source>
</evidence>
<dbReference type="Pfam" id="PF01075">
    <property type="entry name" value="Glyco_transf_9"/>
    <property type="match status" value="1"/>
</dbReference>
<dbReference type="RefSeq" id="WP_013022995.1">
    <property type="nucleotide sequence ID" value="NC_013949.1"/>
</dbReference>
<name>D3UHE0_HELM1</name>
<evidence type="ECO:0000313" key="4">
    <source>
        <dbReference type="Proteomes" id="UP000001522"/>
    </source>
</evidence>
<proteinExistence type="predicted"/>
<dbReference type="CDD" id="cd03789">
    <property type="entry name" value="GT9_LPS_heptosyltransferase"/>
    <property type="match status" value="1"/>
</dbReference>
<accession>D3UHE0</accession>
<dbReference type="AlphaFoldDB" id="D3UHE0"/>
<dbReference type="Proteomes" id="UP000001522">
    <property type="component" value="Chromosome"/>
</dbReference>
<dbReference type="GO" id="GO:0009244">
    <property type="term" value="P:lipopolysaccharide core region biosynthetic process"/>
    <property type="evidence" value="ECO:0007669"/>
    <property type="project" value="TreeGrafter"/>
</dbReference>
<evidence type="ECO:0000256" key="1">
    <source>
        <dbReference type="ARBA" id="ARBA00022676"/>
    </source>
</evidence>
<dbReference type="Gene3D" id="3.40.50.2000">
    <property type="entry name" value="Glycogen Phosphorylase B"/>
    <property type="match status" value="2"/>
</dbReference>
<dbReference type="SUPFAM" id="SSF53756">
    <property type="entry name" value="UDP-Glycosyltransferase/glycogen phosphorylase"/>
    <property type="match status" value="1"/>
</dbReference>
<sequence>MQIYLGAKTNKKALQNLLQKLGDTPLKFIGTKKSFISYFAMQNIPYILDSRQATLLHSDFVFLPNQQEKILCKKHKILFYDPPSQSLIKFLMKSLRFISLEFLDRLLILFFRKTPTRPQGILVIRTDAIGDYVLFRNFLKPLYEHYGKITLVANIANKDLIESFDMPYIDTFIPLQRKAFLNNPFYHFTFLKKIRQKSYALLINPLFSRDLVSEQIARFAIATQKITCEGDVSNLSSRLESYFNSYYTKILPSNPKILFEFFRNLEFFENLLEKKLDTMLEMQLKNPQDVLEKFNIQTPYAVLFIGASTTYRKWSKESFLEIAEFLSKQGFNIVVCGGMEDKANADFITHNLQHSKAYNLCGATSLCEVAKIVYNGNHLLSNETSCVHIAKAIGHDKIFVVYNGNHFHRFTPYPKGLGGEYYGIYHPIIRKNPNAYAIFSNFLQQSTLNIHEITPKDVKEVILENL</sequence>